<name>A0A6J4JA58_9SPHI</name>
<dbReference type="CDD" id="cd21809">
    <property type="entry name" value="ABC-2_lan_permease-like"/>
    <property type="match status" value="1"/>
</dbReference>
<dbReference type="AlphaFoldDB" id="A0A6J4JA58"/>
<organism evidence="2">
    <name type="scientific">uncultured Cytophagales bacterium</name>
    <dbReference type="NCBI Taxonomy" id="158755"/>
    <lineage>
        <taxon>Bacteria</taxon>
        <taxon>Pseudomonadati</taxon>
        <taxon>Bacteroidota</taxon>
        <taxon>Sphingobacteriia</taxon>
        <taxon>Sphingobacteriales</taxon>
        <taxon>environmental samples</taxon>
    </lineage>
</organism>
<keyword evidence="1" id="KW-0472">Membrane</keyword>
<evidence type="ECO:0000256" key="1">
    <source>
        <dbReference type="SAM" id="Phobius"/>
    </source>
</evidence>
<feature type="transmembrane region" description="Helical" evidence="1">
    <location>
        <begin position="185"/>
        <end position="207"/>
    </location>
</feature>
<sequence>MKRAVQYLGRSLSVEVLKCRRTLVFWLAAGAPFFMVFLAFNLTFFHGENFIRQGHNPWGYLLYSIRDLWGAFLFPMYIALQSVLLLNIEHQANTWKHVYSLAVPRWTVYFGKLLLGVGLVCFCIFMLYVFTEGAGLLLALLRPEFGFDKYNVSVLLLRGYSKMLLSGLGIVALQHLISTRYHNFLVPAAFGFAMTVAATALGGQRVIEYLPYAFPALALKDDNMTYFPLFNRPVYLSLAVFVSVSAGGYWALSRRDVE</sequence>
<feature type="transmembrane region" description="Helical" evidence="1">
    <location>
        <begin position="150"/>
        <end position="173"/>
    </location>
</feature>
<keyword evidence="1" id="KW-1133">Transmembrane helix</keyword>
<evidence type="ECO:0008006" key="3">
    <source>
        <dbReference type="Google" id="ProtNLM"/>
    </source>
</evidence>
<feature type="transmembrane region" description="Helical" evidence="1">
    <location>
        <begin position="68"/>
        <end position="88"/>
    </location>
</feature>
<reference evidence="2" key="1">
    <citation type="submission" date="2020-02" db="EMBL/GenBank/DDBJ databases">
        <authorList>
            <person name="Meier V. D."/>
        </authorList>
    </citation>
    <scope>NUCLEOTIDE SEQUENCE</scope>
    <source>
        <strain evidence="2">AVDCRST_MAG56</strain>
    </source>
</reference>
<keyword evidence="1" id="KW-0812">Transmembrane</keyword>
<feature type="transmembrane region" description="Helical" evidence="1">
    <location>
        <begin position="109"/>
        <end position="130"/>
    </location>
</feature>
<proteinExistence type="predicted"/>
<evidence type="ECO:0000313" key="2">
    <source>
        <dbReference type="EMBL" id="CAA9271160.1"/>
    </source>
</evidence>
<dbReference type="EMBL" id="CADCTQ010000259">
    <property type="protein sequence ID" value="CAA9271160.1"/>
    <property type="molecule type" value="Genomic_DNA"/>
</dbReference>
<gene>
    <name evidence="2" type="ORF">AVDCRST_MAG56-3066</name>
</gene>
<feature type="transmembrane region" description="Helical" evidence="1">
    <location>
        <begin position="21"/>
        <end position="40"/>
    </location>
</feature>
<accession>A0A6J4JA58</accession>
<protein>
    <recommendedName>
        <fullName evidence="3">ABC transporter permease</fullName>
    </recommendedName>
</protein>
<feature type="transmembrane region" description="Helical" evidence="1">
    <location>
        <begin position="234"/>
        <end position="252"/>
    </location>
</feature>
<dbReference type="Pfam" id="PF12730">
    <property type="entry name" value="ABC2_membrane_4"/>
    <property type="match status" value="1"/>
</dbReference>